<accession>A0A521AEY3</accession>
<organism evidence="1 2">
    <name type="scientific">Pedobacter westerhofensis</name>
    <dbReference type="NCBI Taxonomy" id="425512"/>
    <lineage>
        <taxon>Bacteria</taxon>
        <taxon>Pseudomonadati</taxon>
        <taxon>Bacteroidota</taxon>
        <taxon>Sphingobacteriia</taxon>
        <taxon>Sphingobacteriales</taxon>
        <taxon>Sphingobacteriaceae</taxon>
        <taxon>Pedobacter</taxon>
    </lineage>
</organism>
<evidence type="ECO:0000313" key="1">
    <source>
        <dbReference type="EMBL" id="SMO33373.1"/>
    </source>
</evidence>
<name>A0A521AEY3_9SPHI</name>
<sequence length="55" mass="6018">MLQEHTAIMQFKSFVSAFTTPNGNEIPGCDYIALLVYAEQKSRIADGRRGEPASG</sequence>
<gene>
    <name evidence="1" type="ORF">SAMN06265348_101120</name>
</gene>
<protein>
    <submittedName>
        <fullName evidence="1">Uncharacterized protein</fullName>
    </submittedName>
</protein>
<evidence type="ECO:0000313" key="2">
    <source>
        <dbReference type="Proteomes" id="UP000320300"/>
    </source>
</evidence>
<dbReference type="AlphaFoldDB" id="A0A521AEY3"/>
<proteinExistence type="predicted"/>
<keyword evidence="2" id="KW-1185">Reference proteome</keyword>
<dbReference type="Proteomes" id="UP000320300">
    <property type="component" value="Unassembled WGS sequence"/>
</dbReference>
<dbReference type="EMBL" id="FXTN01000001">
    <property type="protein sequence ID" value="SMO33373.1"/>
    <property type="molecule type" value="Genomic_DNA"/>
</dbReference>
<reference evidence="1 2" key="1">
    <citation type="submission" date="2017-05" db="EMBL/GenBank/DDBJ databases">
        <authorList>
            <person name="Varghese N."/>
            <person name="Submissions S."/>
        </authorList>
    </citation>
    <scope>NUCLEOTIDE SEQUENCE [LARGE SCALE GENOMIC DNA]</scope>
    <source>
        <strain evidence="1 2">DSM 19036</strain>
    </source>
</reference>